<dbReference type="PANTHER" id="PTHR47514">
    <property type="entry name" value="TRANSKETOLASE N-TERMINAL SECTION-RELATED"/>
    <property type="match status" value="1"/>
</dbReference>
<dbReference type="PANTHER" id="PTHR47514:SF2">
    <property type="entry name" value="TRANSKETOLASE"/>
    <property type="match status" value="1"/>
</dbReference>
<comment type="caution">
    <text evidence="2">The sequence shown here is derived from an EMBL/GenBank/DDBJ whole genome shotgun (WGS) entry which is preliminary data.</text>
</comment>
<feature type="domain" description="Transketolase N-terminal" evidence="1">
    <location>
        <begin position="2"/>
        <end position="153"/>
    </location>
</feature>
<dbReference type="EMBL" id="PEUY01000004">
    <property type="protein sequence ID" value="PIV11449.1"/>
    <property type="molecule type" value="Genomic_DNA"/>
</dbReference>
<accession>A0A2M7BY11</accession>
<dbReference type="InterPro" id="IPR005474">
    <property type="entry name" value="Transketolase_N"/>
</dbReference>
<proteinExistence type="predicted"/>
<dbReference type="InterPro" id="IPR029061">
    <property type="entry name" value="THDP-binding"/>
</dbReference>
<gene>
    <name evidence="2" type="ORF">COS50_00195</name>
</gene>
<evidence type="ECO:0000259" key="1">
    <source>
        <dbReference type="Pfam" id="PF00456"/>
    </source>
</evidence>
<dbReference type="AlphaFoldDB" id="A0A2M7BY11"/>
<sequence>MVPGVELSTGSLGHALPVGIGFATSFKNDNKKNRIFVLLSDGELDEGSNWEGFMFAGHHHLDNLTVIIDKNGLQGYAETKKVLDLSPLKKKIESFGWEVKKCDGHDFGSLKTVFKQRQSLNKPRMIIAKTIKGKGVPYFEGRFDSHYKSVDEKTKQEILNKFIKL</sequence>
<name>A0A2M7BY11_9BACT</name>
<organism evidence="2 3">
    <name type="scientific">Candidatus Roizmanbacteria bacterium CG03_land_8_20_14_0_80_35_26</name>
    <dbReference type="NCBI Taxonomy" id="1974845"/>
    <lineage>
        <taxon>Bacteria</taxon>
        <taxon>Candidatus Roizmaniibacteriota</taxon>
    </lineage>
</organism>
<dbReference type="Pfam" id="PF00456">
    <property type="entry name" value="Transketolase_N"/>
    <property type="match status" value="1"/>
</dbReference>
<protein>
    <recommendedName>
        <fullName evidence="1">Transketolase N-terminal domain-containing protein</fullName>
    </recommendedName>
</protein>
<dbReference type="Proteomes" id="UP000230673">
    <property type="component" value="Unassembled WGS sequence"/>
</dbReference>
<dbReference type="Gene3D" id="3.40.50.970">
    <property type="match status" value="1"/>
</dbReference>
<reference evidence="3" key="1">
    <citation type="submission" date="2017-09" db="EMBL/GenBank/DDBJ databases">
        <title>Depth-based differentiation of microbial function through sediment-hosted aquifers and enrichment of novel symbionts in the deep terrestrial subsurface.</title>
        <authorList>
            <person name="Probst A.J."/>
            <person name="Ladd B."/>
            <person name="Jarett J.K."/>
            <person name="Geller-Mcgrath D.E."/>
            <person name="Sieber C.M.K."/>
            <person name="Emerson J.B."/>
            <person name="Anantharaman K."/>
            <person name="Thomas B.C."/>
            <person name="Malmstrom R."/>
            <person name="Stieglmeier M."/>
            <person name="Klingl A."/>
            <person name="Woyke T."/>
            <person name="Ryan C.M."/>
            <person name="Banfield J.F."/>
        </authorList>
    </citation>
    <scope>NUCLEOTIDE SEQUENCE [LARGE SCALE GENOMIC DNA]</scope>
</reference>
<evidence type="ECO:0000313" key="3">
    <source>
        <dbReference type="Proteomes" id="UP000230673"/>
    </source>
</evidence>
<evidence type="ECO:0000313" key="2">
    <source>
        <dbReference type="EMBL" id="PIV11449.1"/>
    </source>
</evidence>
<dbReference type="SUPFAM" id="SSF52518">
    <property type="entry name" value="Thiamin diphosphate-binding fold (THDP-binding)"/>
    <property type="match status" value="1"/>
</dbReference>